<dbReference type="AlphaFoldDB" id="A0A1X0FE17"/>
<organism evidence="2 3">
    <name type="scientific">Mycobacterium intermedium</name>
    <dbReference type="NCBI Taxonomy" id="28445"/>
    <lineage>
        <taxon>Bacteria</taxon>
        <taxon>Bacillati</taxon>
        <taxon>Actinomycetota</taxon>
        <taxon>Actinomycetes</taxon>
        <taxon>Mycobacteriales</taxon>
        <taxon>Mycobacteriaceae</taxon>
        <taxon>Mycobacterium</taxon>
        <taxon>Mycobacterium simiae complex</taxon>
    </lineage>
</organism>
<comment type="caution">
    <text evidence="2">The sequence shown here is derived from an EMBL/GenBank/DDBJ whole genome shotgun (WGS) entry which is preliminary data.</text>
</comment>
<keyword evidence="3" id="KW-1185">Reference proteome</keyword>
<dbReference type="Proteomes" id="UP000192739">
    <property type="component" value="Unassembled WGS sequence"/>
</dbReference>
<evidence type="ECO:0000313" key="3">
    <source>
        <dbReference type="Proteomes" id="UP000192739"/>
    </source>
</evidence>
<proteinExistence type="predicted"/>
<name>A0A1X0FE17_MYCIE</name>
<evidence type="ECO:0000256" key="1">
    <source>
        <dbReference type="SAM" id="MobiDB-lite"/>
    </source>
</evidence>
<dbReference type="EMBL" id="MVHT01000056">
    <property type="protein sequence ID" value="ORA99914.1"/>
    <property type="molecule type" value="Genomic_DNA"/>
</dbReference>
<protein>
    <submittedName>
        <fullName evidence="2">Uncharacterized protein</fullName>
    </submittedName>
</protein>
<accession>A0A1X0FE17</accession>
<sequence>MADQAGAPTVGSRHTRRRAGEAGAAIAVQDSAGATGLTRHGRVRAVADQRTPEQHHRRGVDGVQYRLFEGL</sequence>
<reference evidence="2 3" key="1">
    <citation type="submission" date="2017-02" db="EMBL/GenBank/DDBJ databases">
        <title>The new phylogeny of genus Mycobacterium.</title>
        <authorList>
            <person name="Tortoli E."/>
            <person name="Trovato A."/>
            <person name="Cirillo D.M."/>
        </authorList>
    </citation>
    <scope>NUCLEOTIDE SEQUENCE [LARGE SCALE GENOMIC DNA]</scope>
    <source>
        <strain evidence="2 3">DSM 44049</strain>
    </source>
</reference>
<feature type="region of interest" description="Disordered" evidence="1">
    <location>
        <begin position="1"/>
        <end position="24"/>
    </location>
</feature>
<gene>
    <name evidence="2" type="ORF">BST27_18920</name>
</gene>
<evidence type="ECO:0000313" key="2">
    <source>
        <dbReference type="EMBL" id="ORA99914.1"/>
    </source>
</evidence>